<keyword evidence="9 13" id="KW-0472">Membrane</keyword>
<evidence type="ECO:0000256" key="10">
    <source>
        <dbReference type="ARBA" id="ARBA00023201"/>
    </source>
</evidence>
<name>D6WY25_TRICA</name>
<evidence type="ECO:0000256" key="6">
    <source>
        <dbReference type="ARBA" id="ARBA00022989"/>
    </source>
</evidence>
<dbReference type="PhylomeDB" id="D6WY25"/>
<dbReference type="FunCoup" id="D6WY25">
    <property type="interactions" value="9"/>
</dbReference>
<keyword evidence="5 12" id="KW-0812">Transmembrane</keyword>
<accession>D6WY25</accession>
<dbReference type="PANTHER" id="PTHR11690:SF248">
    <property type="entry name" value="PICKPOCKET 17, ISOFORM A"/>
    <property type="match status" value="1"/>
</dbReference>
<dbReference type="PANTHER" id="PTHR11690">
    <property type="entry name" value="AMILORIDE-SENSITIVE SODIUM CHANNEL-RELATED"/>
    <property type="match status" value="1"/>
</dbReference>
<keyword evidence="4 12" id="KW-0894">Sodium channel</keyword>
<evidence type="ECO:0000313" key="15">
    <source>
        <dbReference type="Proteomes" id="UP000007266"/>
    </source>
</evidence>
<sequence>MAFINVKDCLTDPRQLIKLILLVVCVSITIYQLSECVNKIISPPITSHYRFRYNQSIKYPAITVCRRPSFKTFLFPQYGIRASTLDLAANNLFEHFPFNTTTLEHFLNATTYDFKEVVPLYGYNETGMGENLWFRKIFFTKRGLCHTMIPKEMSQNFAIGGGFWLYLKHTAKDKTKDTNGLSTTGFEIHIHDEFEVIKEEDGSNTGFVYVETGEDLHVTLTVQSYSQVSTKQQPCVKDPTYGKSRCEQKCVHNFAARKVGCRVPWLRDLDQDYPLCSDYVSINEITNAMTEEFSSRALSECNCQGRCNNTLYKYQIVHRRDVDVIQGSSSTIAIYFDSNLVTELIDVISYDWNIFLADIGGSLGFLLGLSVIGFVNVIEEIVKLIFRMREKTEDFPELELEGKGEGKEGESLKSVMEFVANCDMYEEKHGEKITKY</sequence>
<gene>
    <name evidence="14" type="primary">AUGUSTUS-3.0.2_05481</name>
    <name evidence="14" type="ORF">TcasGA2_TC005481</name>
</gene>
<dbReference type="GO" id="GO:0005886">
    <property type="term" value="C:plasma membrane"/>
    <property type="evidence" value="ECO:0000318"/>
    <property type="project" value="GO_Central"/>
</dbReference>
<dbReference type="Gene3D" id="1.10.287.770">
    <property type="entry name" value="YojJ-like"/>
    <property type="match status" value="1"/>
</dbReference>
<dbReference type="GO" id="GO:0015280">
    <property type="term" value="F:ligand-gated sodium channel activity"/>
    <property type="evidence" value="ECO:0000318"/>
    <property type="project" value="GO_Central"/>
</dbReference>
<keyword evidence="10 12" id="KW-0739">Sodium transport</keyword>
<proteinExistence type="inferred from homology"/>
<keyword evidence="7" id="KW-0915">Sodium</keyword>
<evidence type="ECO:0000256" key="1">
    <source>
        <dbReference type="ARBA" id="ARBA00004141"/>
    </source>
</evidence>
<protein>
    <submittedName>
        <fullName evidence="14">Uncharacterized protein</fullName>
    </submittedName>
</protein>
<evidence type="ECO:0000256" key="11">
    <source>
        <dbReference type="ARBA" id="ARBA00023303"/>
    </source>
</evidence>
<dbReference type="HOGENOM" id="CLU_636584_0_0_1"/>
<dbReference type="Pfam" id="PF00858">
    <property type="entry name" value="ASC"/>
    <property type="match status" value="1"/>
</dbReference>
<evidence type="ECO:0000256" key="9">
    <source>
        <dbReference type="ARBA" id="ARBA00023136"/>
    </source>
</evidence>
<dbReference type="OMA" id="YATCWMN"/>
<keyword evidence="15" id="KW-1185">Reference proteome</keyword>
<evidence type="ECO:0000256" key="13">
    <source>
        <dbReference type="SAM" id="Phobius"/>
    </source>
</evidence>
<evidence type="ECO:0000256" key="2">
    <source>
        <dbReference type="ARBA" id="ARBA00007193"/>
    </source>
</evidence>
<dbReference type="KEGG" id="tca:658601"/>
<evidence type="ECO:0000256" key="7">
    <source>
        <dbReference type="ARBA" id="ARBA00023053"/>
    </source>
</evidence>
<comment type="similarity">
    <text evidence="2 12">Belongs to the amiloride-sensitive sodium channel (TC 1.A.6) family.</text>
</comment>
<comment type="subcellular location">
    <subcellularLocation>
        <location evidence="1">Membrane</location>
        <topology evidence="1">Multi-pass membrane protein</topology>
    </subcellularLocation>
</comment>
<keyword evidence="11 12" id="KW-0407">Ion channel</keyword>
<evidence type="ECO:0000313" key="14">
    <source>
        <dbReference type="EMBL" id="EFA07906.1"/>
    </source>
</evidence>
<evidence type="ECO:0000256" key="12">
    <source>
        <dbReference type="RuleBase" id="RU000679"/>
    </source>
</evidence>
<keyword evidence="6 13" id="KW-1133">Transmembrane helix</keyword>
<dbReference type="Gene3D" id="1.10.287.820">
    <property type="entry name" value="Acid-sensing ion channel domain"/>
    <property type="match status" value="1"/>
</dbReference>
<reference evidence="14 15" key="1">
    <citation type="journal article" date="2008" name="Nature">
        <title>The genome of the model beetle and pest Tribolium castaneum.</title>
        <authorList>
            <consortium name="Tribolium Genome Sequencing Consortium"/>
            <person name="Richards S."/>
            <person name="Gibbs R.A."/>
            <person name="Weinstock G.M."/>
            <person name="Brown S.J."/>
            <person name="Denell R."/>
            <person name="Beeman R.W."/>
            <person name="Gibbs R."/>
            <person name="Beeman R.W."/>
            <person name="Brown S.J."/>
            <person name="Bucher G."/>
            <person name="Friedrich M."/>
            <person name="Grimmelikhuijzen C.J."/>
            <person name="Klingler M."/>
            <person name="Lorenzen M."/>
            <person name="Richards S."/>
            <person name="Roth S."/>
            <person name="Schroder R."/>
            <person name="Tautz D."/>
            <person name="Zdobnov E.M."/>
            <person name="Muzny D."/>
            <person name="Gibbs R.A."/>
            <person name="Weinstock G.M."/>
            <person name="Attaway T."/>
            <person name="Bell S."/>
            <person name="Buhay C.J."/>
            <person name="Chandrabose M.N."/>
            <person name="Chavez D."/>
            <person name="Clerk-Blankenburg K.P."/>
            <person name="Cree A."/>
            <person name="Dao M."/>
            <person name="Davis C."/>
            <person name="Chacko J."/>
            <person name="Dinh H."/>
            <person name="Dugan-Rocha S."/>
            <person name="Fowler G."/>
            <person name="Garner T.T."/>
            <person name="Garnes J."/>
            <person name="Gnirke A."/>
            <person name="Hawes A."/>
            <person name="Hernandez J."/>
            <person name="Hines S."/>
            <person name="Holder M."/>
            <person name="Hume J."/>
            <person name="Jhangiani S.N."/>
            <person name="Joshi V."/>
            <person name="Khan Z.M."/>
            <person name="Jackson L."/>
            <person name="Kovar C."/>
            <person name="Kowis A."/>
            <person name="Lee S."/>
            <person name="Lewis L.R."/>
            <person name="Margolis J."/>
            <person name="Morgan M."/>
            <person name="Nazareth L.V."/>
            <person name="Nguyen N."/>
            <person name="Okwuonu G."/>
            <person name="Parker D."/>
            <person name="Richards S."/>
            <person name="Ruiz S.J."/>
            <person name="Santibanez J."/>
            <person name="Savard J."/>
            <person name="Scherer S.E."/>
            <person name="Schneider B."/>
            <person name="Sodergren E."/>
            <person name="Tautz D."/>
            <person name="Vattahil S."/>
            <person name="Villasana D."/>
            <person name="White C.S."/>
            <person name="Wright R."/>
            <person name="Park Y."/>
            <person name="Beeman R.W."/>
            <person name="Lord J."/>
            <person name="Oppert B."/>
            <person name="Lorenzen M."/>
            <person name="Brown S."/>
            <person name="Wang L."/>
            <person name="Savard J."/>
            <person name="Tautz D."/>
            <person name="Richards S."/>
            <person name="Weinstock G."/>
            <person name="Gibbs R.A."/>
            <person name="Liu Y."/>
            <person name="Worley K."/>
            <person name="Weinstock G."/>
            <person name="Elsik C.G."/>
            <person name="Reese J.T."/>
            <person name="Elhaik E."/>
            <person name="Landan G."/>
            <person name="Graur D."/>
            <person name="Arensburger P."/>
            <person name="Atkinson P."/>
            <person name="Beeman R.W."/>
            <person name="Beidler J."/>
            <person name="Brown S.J."/>
            <person name="Demuth J.P."/>
            <person name="Drury D.W."/>
            <person name="Du Y.Z."/>
            <person name="Fujiwara H."/>
            <person name="Lorenzen M."/>
            <person name="Maselli V."/>
            <person name="Osanai M."/>
            <person name="Park Y."/>
            <person name="Robertson H.M."/>
            <person name="Tu Z."/>
            <person name="Wang J.J."/>
            <person name="Wang S."/>
            <person name="Richards S."/>
            <person name="Song H."/>
            <person name="Zhang L."/>
            <person name="Sodergren E."/>
            <person name="Werner D."/>
            <person name="Stanke M."/>
            <person name="Morgenstern B."/>
            <person name="Solovyev V."/>
            <person name="Kosarev P."/>
            <person name="Brown G."/>
            <person name="Chen H.C."/>
            <person name="Ermolaeva O."/>
            <person name="Hlavina W."/>
            <person name="Kapustin Y."/>
            <person name="Kiryutin B."/>
            <person name="Kitts P."/>
            <person name="Maglott D."/>
            <person name="Pruitt K."/>
            <person name="Sapojnikov V."/>
            <person name="Souvorov A."/>
            <person name="Mackey A.J."/>
            <person name="Waterhouse R.M."/>
            <person name="Wyder S."/>
            <person name="Zdobnov E.M."/>
            <person name="Zdobnov E.M."/>
            <person name="Wyder S."/>
            <person name="Kriventseva E.V."/>
            <person name="Kadowaki T."/>
            <person name="Bork P."/>
            <person name="Aranda M."/>
            <person name="Bao R."/>
            <person name="Beermann A."/>
            <person name="Berns N."/>
            <person name="Bolognesi R."/>
            <person name="Bonneton F."/>
            <person name="Bopp D."/>
            <person name="Brown S.J."/>
            <person name="Bucher G."/>
            <person name="Butts T."/>
            <person name="Chaumot A."/>
            <person name="Denell R.E."/>
            <person name="Ferrier D.E."/>
            <person name="Friedrich M."/>
            <person name="Gordon C.M."/>
            <person name="Jindra M."/>
            <person name="Klingler M."/>
            <person name="Lan Q."/>
            <person name="Lattorff H.M."/>
            <person name="Laudet V."/>
            <person name="von Levetsow C."/>
            <person name="Liu Z."/>
            <person name="Lutz R."/>
            <person name="Lynch J.A."/>
            <person name="da Fonseca R.N."/>
            <person name="Posnien N."/>
            <person name="Reuter R."/>
            <person name="Roth S."/>
            <person name="Savard J."/>
            <person name="Schinko J.B."/>
            <person name="Schmitt C."/>
            <person name="Schoppmeier M."/>
            <person name="Schroder R."/>
            <person name="Shippy T.D."/>
            <person name="Simonnet F."/>
            <person name="Marques-Souza H."/>
            <person name="Tautz D."/>
            <person name="Tomoyasu Y."/>
            <person name="Trauner J."/>
            <person name="Van der Zee M."/>
            <person name="Vervoort M."/>
            <person name="Wittkopp N."/>
            <person name="Wimmer E.A."/>
            <person name="Yang X."/>
            <person name="Jones A.K."/>
            <person name="Sattelle D.B."/>
            <person name="Ebert P.R."/>
            <person name="Nelson D."/>
            <person name="Scott J.G."/>
            <person name="Beeman R.W."/>
            <person name="Muthukrishnan S."/>
            <person name="Kramer K.J."/>
            <person name="Arakane Y."/>
            <person name="Beeman R.W."/>
            <person name="Zhu Q."/>
            <person name="Hogenkamp D."/>
            <person name="Dixit R."/>
            <person name="Oppert B."/>
            <person name="Jiang H."/>
            <person name="Zou Z."/>
            <person name="Marshall J."/>
            <person name="Elpidina E."/>
            <person name="Vinokurov K."/>
            <person name="Oppert C."/>
            <person name="Zou Z."/>
            <person name="Evans J."/>
            <person name="Lu Z."/>
            <person name="Zhao P."/>
            <person name="Sumathipala N."/>
            <person name="Altincicek B."/>
            <person name="Vilcinskas A."/>
            <person name="Williams M."/>
            <person name="Hultmark D."/>
            <person name="Hetru C."/>
            <person name="Jiang H."/>
            <person name="Grimmelikhuijzen C.J."/>
            <person name="Hauser F."/>
            <person name="Cazzamali G."/>
            <person name="Williamson M."/>
            <person name="Park Y."/>
            <person name="Li B."/>
            <person name="Tanaka Y."/>
            <person name="Predel R."/>
            <person name="Neupert S."/>
            <person name="Schachtner J."/>
            <person name="Verleyen P."/>
            <person name="Raible F."/>
            <person name="Bork P."/>
            <person name="Friedrich M."/>
            <person name="Walden K.K."/>
            <person name="Robertson H.M."/>
            <person name="Angeli S."/>
            <person name="Foret S."/>
            <person name="Bucher G."/>
            <person name="Schuetz S."/>
            <person name="Maleszka R."/>
            <person name="Wimmer E.A."/>
            <person name="Beeman R.W."/>
            <person name="Lorenzen M."/>
            <person name="Tomoyasu Y."/>
            <person name="Miller S.C."/>
            <person name="Grossmann D."/>
            <person name="Bucher G."/>
        </authorList>
    </citation>
    <scope>NUCLEOTIDE SEQUENCE [LARGE SCALE GENOMIC DNA]</scope>
    <source>
        <strain evidence="14 15">Georgia GA2</strain>
    </source>
</reference>
<dbReference type="AlphaFoldDB" id="D6WY25"/>
<evidence type="ECO:0000256" key="8">
    <source>
        <dbReference type="ARBA" id="ARBA00023065"/>
    </source>
</evidence>
<dbReference type="InParanoid" id="D6WY25"/>
<dbReference type="EMBL" id="KQ971362">
    <property type="protein sequence ID" value="EFA07906.1"/>
    <property type="molecule type" value="Genomic_DNA"/>
</dbReference>
<organism evidence="14 15">
    <name type="scientific">Tribolium castaneum</name>
    <name type="common">Red flour beetle</name>
    <dbReference type="NCBI Taxonomy" id="7070"/>
    <lineage>
        <taxon>Eukaryota</taxon>
        <taxon>Metazoa</taxon>
        <taxon>Ecdysozoa</taxon>
        <taxon>Arthropoda</taxon>
        <taxon>Hexapoda</taxon>
        <taxon>Insecta</taxon>
        <taxon>Pterygota</taxon>
        <taxon>Neoptera</taxon>
        <taxon>Endopterygota</taxon>
        <taxon>Coleoptera</taxon>
        <taxon>Polyphaga</taxon>
        <taxon>Cucujiformia</taxon>
        <taxon>Tenebrionidae</taxon>
        <taxon>Tenebrionidae incertae sedis</taxon>
        <taxon>Tribolium</taxon>
    </lineage>
</organism>
<keyword evidence="3 12" id="KW-0813">Transport</keyword>
<dbReference type="InterPro" id="IPR001873">
    <property type="entry name" value="ENaC"/>
</dbReference>
<evidence type="ECO:0000256" key="5">
    <source>
        <dbReference type="ARBA" id="ARBA00022692"/>
    </source>
</evidence>
<dbReference type="eggNOG" id="KOG4294">
    <property type="taxonomic scope" value="Eukaryota"/>
</dbReference>
<dbReference type="Proteomes" id="UP000007266">
    <property type="component" value="Linkage group 8"/>
</dbReference>
<keyword evidence="8 12" id="KW-0406">Ion transport</keyword>
<dbReference type="GO" id="GO:0035725">
    <property type="term" value="P:sodium ion transmembrane transport"/>
    <property type="evidence" value="ECO:0000318"/>
    <property type="project" value="GO_Central"/>
</dbReference>
<dbReference type="STRING" id="7070.D6WY25"/>
<evidence type="ECO:0000256" key="3">
    <source>
        <dbReference type="ARBA" id="ARBA00022448"/>
    </source>
</evidence>
<reference evidence="14 15" key="2">
    <citation type="journal article" date="2010" name="Nucleic Acids Res.">
        <title>BeetleBase in 2010: revisions to provide comprehensive genomic information for Tribolium castaneum.</title>
        <authorList>
            <person name="Kim H.S."/>
            <person name="Murphy T."/>
            <person name="Xia J."/>
            <person name="Caragea D."/>
            <person name="Park Y."/>
            <person name="Beeman R.W."/>
            <person name="Lorenzen M.D."/>
            <person name="Butcher S."/>
            <person name="Manak J.R."/>
            <person name="Brown S.J."/>
        </authorList>
    </citation>
    <scope>GENOME REANNOTATION</scope>
    <source>
        <strain evidence="14 15">Georgia GA2</strain>
    </source>
</reference>
<feature type="transmembrane region" description="Helical" evidence="13">
    <location>
        <begin position="354"/>
        <end position="378"/>
    </location>
</feature>
<dbReference type="OrthoDB" id="7939651at2759"/>
<evidence type="ECO:0000256" key="4">
    <source>
        <dbReference type="ARBA" id="ARBA00022461"/>
    </source>
</evidence>